<dbReference type="AlphaFoldDB" id="A0A6P1CJC2"/>
<protein>
    <submittedName>
        <fullName evidence="2">Uncharacterized protein</fullName>
    </submittedName>
</protein>
<evidence type="ECO:0000313" key="3">
    <source>
        <dbReference type="Proteomes" id="UP000471166"/>
    </source>
</evidence>
<feature type="region of interest" description="Disordered" evidence="1">
    <location>
        <begin position="54"/>
        <end position="88"/>
    </location>
</feature>
<dbReference type="EMBL" id="JAAGVB010000005">
    <property type="protein sequence ID" value="NEW31773.1"/>
    <property type="molecule type" value="Genomic_DNA"/>
</dbReference>
<name>A0A6P1CJC2_9NOCA</name>
<evidence type="ECO:0000256" key="1">
    <source>
        <dbReference type="SAM" id="MobiDB-lite"/>
    </source>
</evidence>
<dbReference type="Proteomes" id="UP000471166">
    <property type="component" value="Unassembled WGS sequence"/>
</dbReference>
<sequence length="132" mass="14591">MDDFAEAVARKLESRRITRVPGLPEDQPADNETWVDRALEFDRMTRELEAEWEAKRRAQENPLPKTTADLVSSAMAESYRPTSRADMPLNGPGIIAAAGGNPYASNSYARDSVADLVRRGLMPGSVQDGRNE</sequence>
<reference evidence="2 3" key="1">
    <citation type="submission" date="2020-01" db="EMBL/GenBank/DDBJ databases">
        <title>Genetics and antimicrobial susceptibilities of Nocardia species isolated from the soil; a comparison with species isolated from humans.</title>
        <authorList>
            <person name="Carrasco G."/>
            <person name="Monzon S."/>
            <person name="Sansegundo M."/>
            <person name="Garcia E."/>
            <person name="Garrido N."/>
            <person name="Medina M.J."/>
            <person name="Villalon P."/>
            <person name="Ramirez-Arocha A.C."/>
            <person name="Jimenez P."/>
            <person name="Cuesta I."/>
            <person name="Valdezate S."/>
        </authorList>
    </citation>
    <scope>NUCLEOTIDE SEQUENCE [LARGE SCALE GENOMIC DNA]</scope>
    <source>
        <strain evidence="2 3">CNM20110626</strain>
    </source>
</reference>
<proteinExistence type="predicted"/>
<gene>
    <name evidence="2" type="ORF">GV791_04255</name>
</gene>
<comment type="caution">
    <text evidence="2">The sequence shown here is derived from an EMBL/GenBank/DDBJ whole genome shotgun (WGS) entry which is preliminary data.</text>
</comment>
<accession>A0A6P1CJC2</accession>
<evidence type="ECO:0000313" key="2">
    <source>
        <dbReference type="EMBL" id="NEW31773.1"/>
    </source>
</evidence>
<organism evidence="2 3">
    <name type="scientific">Nocardia cyriacigeorgica</name>
    <dbReference type="NCBI Taxonomy" id="135487"/>
    <lineage>
        <taxon>Bacteria</taxon>
        <taxon>Bacillati</taxon>
        <taxon>Actinomycetota</taxon>
        <taxon>Actinomycetes</taxon>
        <taxon>Mycobacteriales</taxon>
        <taxon>Nocardiaceae</taxon>
        <taxon>Nocardia</taxon>
    </lineage>
</organism>